<accession>X4ZIH4</accession>
<dbReference type="KEGG" id="psab:PSAB_11195"/>
<dbReference type="RefSeq" id="WP_025334697.1">
    <property type="nucleotide sequence ID" value="NZ_CP004078.1"/>
</dbReference>
<dbReference type="OrthoDB" id="2627776at2"/>
<dbReference type="EMBL" id="CP004078">
    <property type="protein sequence ID" value="AHV97167.1"/>
    <property type="molecule type" value="Genomic_DNA"/>
</dbReference>
<protein>
    <submittedName>
        <fullName evidence="1">Uncharacterized protein</fullName>
    </submittedName>
</protein>
<dbReference type="HOGENOM" id="CLU_1990427_0_0_9"/>
<organism evidence="1 2">
    <name type="scientific">Paenibacillus sabinae T27</name>
    <dbReference type="NCBI Taxonomy" id="1268072"/>
    <lineage>
        <taxon>Bacteria</taxon>
        <taxon>Bacillati</taxon>
        <taxon>Bacillota</taxon>
        <taxon>Bacilli</taxon>
        <taxon>Bacillales</taxon>
        <taxon>Paenibacillaceae</taxon>
        <taxon>Paenibacillus</taxon>
    </lineage>
</organism>
<dbReference type="AlphaFoldDB" id="X4ZIH4"/>
<dbReference type="Proteomes" id="UP000019772">
    <property type="component" value="Chromosome"/>
</dbReference>
<reference evidence="1 2" key="1">
    <citation type="journal article" date="2014" name="PLoS Genet.">
        <title>Comparative Genomic Analysis of N2-Fixing and Non-N2-Fixing Paenibacillus spp.: Organization, Evolution and Expression of the Nitrogen Fixation Genes.</title>
        <authorList>
            <person name="Xie J.B."/>
            <person name="Du Z."/>
            <person name="Bai L."/>
            <person name="Tian C."/>
            <person name="Zhang Y."/>
            <person name="Xie J.Y."/>
            <person name="Wang T."/>
            <person name="Liu X."/>
            <person name="Chen X."/>
            <person name="Cheng Q."/>
            <person name="Chen S."/>
            <person name="Li J."/>
        </authorList>
    </citation>
    <scope>NUCLEOTIDE SEQUENCE [LARGE SCALE GENOMIC DNA]</scope>
    <source>
        <strain evidence="1 2">T27</strain>
    </source>
</reference>
<gene>
    <name evidence="1" type="ORF">PSAB_11195</name>
</gene>
<dbReference type="STRING" id="1268072.PSAB_11195"/>
<sequence>MSLYIDRNARSGLIRLVLTLLLALAFPVSDTVDRHNPLAQDNAAKGIEKQAHHFAATSARQHPKPHIPGTLPLLPVEQDSQTGSNPGLVPLRSALFYPIIYNLLKRLLLNPLKYTSNYVVYFPGR</sequence>
<name>X4ZIH4_9BACL</name>
<keyword evidence="2" id="KW-1185">Reference proteome</keyword>
<evidence type="ECO:0000313" key="1">
    <source>
        <dbReference type="EMBL" id="AHV97167.1"/>
    </source>
</evidence>
<dbReference type="eggNOG" id="ENOG5032JJ8">
    <property type="taxonomic scope" value="Bacteria"/>
</dbReference>
<evidence type="ECO:0000313" key="2">
    <source>
        <dbReference type="Proteomes" id="UP000019772"/>
    </source>
</evidence>
<proteinExistence type="predicted"/>